<name>A0A7R9BEN0_9CRUS</name>
<dbReference type="EMBL" id="OA882133">
    <property type="protein sequence ID" value="CAD7273110.1"/>
    <property type="molecule type" value="Genomic_DNA"/>
</dbReference>
<feature type="transmembrane region" description="Helical" evidence="1">
    <location>
        <begin position="211"/>
        <end position="233"/>
    </location>
</feature>
<accession>A0A7R9BEN0</accession>
<evidence type="ECO:0000313" key="3">
    <source>
        <dbReference type="Proteomes" id="UP000678499"/>
    </source>
</evidence>
<feature type="transmembrane region" description="Helical" evidence="1">
    <location>
        <begin position="344"/>
        <end position="362"/>
    </location>
</feature>
<dbReference type="PANTHER" id="PTHR35270">
    <property type="entry name" value="FUSELESS, ISOFORM A"/>
    <property type="match status" value="1"/>
</dbReference>
<dbReference type="EMBL" id="CAJPEX010000096">
    <property type="protein sequence ID" value="CAG0913262.1"/>
    <property type="molecule type" value="Genomic_DNA"/>
</dbReference>
<organism evidence="2">
    <name type="scientific">Notodromas monacha</name>
    <dbReference type="NCBI Taxonomy" id="399045"/>
    <lineage>
        <taxon>Eukaryota</taxon>
        <taxon>Metazoa</taxon>
        <taxon>Ecdysozoa</taxon>
        <taxon>Arthropoda</taxon>
        <taxon>Crustacea</taxon>
        <taxon>Oligostraca</taxon>
        <taxon>Ostracoda</taxon>
        <taxon>Podocopa</taxon>
        <taxon>Podocopida</taxon>
        <taxon>Cypridocopina</taxon>
        <taxon>Cypridoidea</taxon>
        <taxon>Cyprididae</taxon>
        <taxon>Notodromas</taxon>
    </lineage>
</organism>
<feature type="transmembrane region" description="Helical" evidence="1">
    <location>
        <begin position="138"/>
        <end position="159"/>
    </location>
</feature>
<keyword evidence="3" id="KW-1185">Reference proteome</keyword>
<feature type="transmembrane region" description="Helical" evidence="1">
    <location>
        <begin position="272"/>
        <end position="290"/>
    </location>
</feature>
<keyword evidence="1" id="KW-0812">Transmembrane</keyword>
<feature type="transmembrane region" description="Helical" evidence="1">
    <location>
        <begin position="102"/>
        <end position="123"/>
    </location>
</feature>
<evidence type="ECO:0000256" key="1">
    <source>
        <dbReference type="SAM" id="Phobius"/>
    </source>
</evidence>
<keyword evidence="1" id="KW-0472">Membrane</keyword>
<keyword evidence="1" id="KW-1133">Transmembrane helix</keyword>
<feature type="transmembrane region" description="Helical" evidence="1">
    <location>
        <begin position="171"/>
        <end position="191"/>
    </location>
</feature>
<dbReference type="Pfam" id="PF15993">
    <property type="entry name" value="Fuseless"/>
    <property type="match status" value="1"/>
</dbReference>
<dbReference type="InterPro" id="IPR032751">
    <property type="entry name" value="Fuseless"/>
</dbReference>
<dbReference type="Proteomes" id="UP000678499">
    <property type="component" value="Unassembled WGS sequence"/>
</dbReference>
<sequence length="429" mass="48659">MTQWFPSAFSLVVSRLSPSLTRDNRHARDSSLEPFFFIREREPVIQAVTDICGMSDAQKTCIPPNALSTDVTHSALDFQDERRMSRTKDEGKAWVEGKSAKVLEGFFIITVVGAFQVAAWRGIWQVTDEYVFPEHDGVSAFFCFVVGHVAMLPAIVFAHHLQDGLGGGTSTGLFVVISRLYTAVCSVLAVWQWRGTWHLLNYYIGTSWEGFASTGGVSLVAMILLQIMVTIPCPPYGLEIDFRETYFSNADISFFGIEWKGELHAKYVVDRIFAVFITFQPAIVFWRAIWGLQDLFFFPENLVHNFLASLVLGVVVTAVAFVTRTWIRRLTRERKGISRLVIEYPYVLFCAFGCISLWRGIWEMFDICLIPDDYSLSNKITAVVGLIGMMAMYIGNTIACRGLTRDGKGTNGHDYHRDYFEEIWRMIKT</sequence>
<gene>
    <name evidence="2" type="ORF">NMOB1V02_LOCUS1013</name>
</gene>
<protein>
    <submittedName>
        <fullName evidence="2">Uncharacterized protein</fullName>
    </submittedName>
</protein>
<reference evidence="2" key="1">
    <citation type="submission" date="2020-11" db="EMBL/GenBank/DDBJ databases">
        <authorList>
            <person name="Tran Van P."/>
        </authorList>
    </citation>
    <scope>NUCLEOTIDE SEQUENCE</scope>
</reference>
<dbReference type="AlphaFoldDB" id="A0A7R9BEN0"/>
<feature type="transmembrane region" description="Helical" evidence="1">
    <location>
        <begin position="382"/>
        <end position="399"/>
    </location>
</feature>
<evidence type="ECO:0000313" key="2">
    <source>
        <dbReference type="EMBL" id="CAD7273110.1"/>
    </source>
</evidence>
<proteinExistence type="predicted"/>
<dbReference type="PANTHER" id="PTHR35270:SF2">
    <property type="entry name" value="FUSELESS, ISOFORM A"/>
    <property type="match status" value="1"/>
</dbReference>
<dbReference type="OrthoDB" id="45313at2759"/>
<feature type="transmembrane region" description="Helical" evidence="1">
    <location>
        <begin position="302"/>
        <end position="323"/>
    </location>
</feature>